<comment type="catalytic activity">
    <reaction evidence="10">
        <text>1-octadecanoyl-2-(9Z-octadecenoyl)-sn-glycerol + H2O = 2-(9Z-octadecenoyl)-glycerol + octadecanoate + H(+)</text>
        <dbReference type="Rhea" id="RHEA:77103"/>
        <dbReference type="ChEBI" id="CHEBI:15377"/>
        <dbReference type="ChEBI" id="CHEBI:15378"/>
        <dbReference type="ChEBI" id="CHEBI:25629"/>
        <dbReference type="ChEBI" id="CHEBI:73990"/>
        <dbReference type="ChEBI" id="CHEBI:75468"/>
    </reaction>
</comment>
<evidence type="ECO:0000256" key="3">
    <source>
        <dbReference type="ARBA" id="ARBA00026104"/>
    </source>
</evidence>
<dbReference type="PANTHER" id="PTHR46118">
    <property type="entry name" value="PROTEIN ABHD11"/>
    <property type="match status" value="1"/>
</dbReference>
<comment type="catalytic activity">
    <reaction evidence="5">
        <text>a 1,2-diacyl-sn-glycerol + H2O = a 2-acylglycerol + a fatty acid + H(+)</text>
        <dbReference type="Rhea" id="RHEA:33275"/>
        <dbReference type="ChEBI" id="CHEBI:15377"/>
        <dbReference type="ChEBI" id="CHEBI:15378"/>
        <dbReference type="ChEBI" id="CHEBI:17389"/>
        <dbReference type="ChEBI" id="CHEBI:17815"/>
        <dbReference type="ChEBI" id="CHEBI:28868"/>
        <dbReference type="EC" id="3.1.1.116"/>
    </reaction>
</comment>
<comment type="catalytic activity">
    <reaction evidence="8">
        <text>1-octadecanoyl-2-(4Z,7Z,10Z,13Z,16Z,19Z-docosahexaenoyl)-sn-glycerol + H2O = 2-(4Z,7Z,10Z,13Z,16Z,19Z-docosahexaenoyl)-glycerol + octadecanoate + H(+)</text>
        <dbReference type="Rhea" id="RHEA:77107"/>
        <dbReference type="ChEBI" id="CHEBI:15377"/>
        <dbReference type="ChEBI" id="CHEBI:15378"/>
        <dbReference type="ChEBI" id="CHEBI:25629"/>
        <dbReference type="ChEBI" id="CHEBI:77129"/>
        <dbReference type="ChEBI" id="CHEBI:186738"/>
    </reaction>
</comment>
<feature type="domain" description="AB hydrolase-1" evidence="12">
    <location>
        <begin position="42"/>
        <end position="127"/>
    </location>
</feature>
<protein>
    <recommendedName>
        <fullName evidence="7">sn-1-specific diacylglycerol lipase ABHD11</fullName>
        <ecNumber evidence="3">3.1.1.116</ecNumber>
    </recommendedName>
    <alternativeName>
        <fullName evidence="4">Alpha/beta hydrolase domain-containing protein 11</fullName>
    </alternativeName>
</protein>
<evidence type="ECO:0000256" key="9">
    <source>
        <dbReference type="ARBA" id="ARBA00048504"/>
    </source>
</evidence>
<comment type="caution">
    <text evidence="13">The sequence shown here is derived from an EMBL/GenBank/DDBJ whole genome shotgun (WGS) entry which is preliminary data.</text>
</comment>
<evidence type="ECO:0000313" key="13">
    <source>
        <dbReference type="EMBL" id="GFY72668.1"/>
    </source>
</evidence>
<evidence type="ECO:0000256" key="7">
    <source>
        <dbReference type="ARBA" id="ARBA00044064"/>
    </source>
</evidence>
<evidence type="ECO:0000256" key="11">
    <source>
        <dbReference type="ARBA" id="ARBA00048919"/>
    </source>
</evidence>
<dbReference type="PANTHER" id="PTHR46118:SF4">
    <property type="entry name" value="PROTEIN ABHD11"/>
    <property type="match status" value="1"/>
</dbReference>
<dbReference type="SUPFAM" id="SSF53474">
    <property type="entry name" value="alpha/beta-Hydrolases"/>
    <property type="match status" value="1"/>
</dbReference>
<evidence type="ECO:0000256" key="1">
    <source>
        <dbReference type="ARBA" id="ARBA00008645"/>
    </source>
</evidence>
<organism evidence="13 14">
    <name type="scientific">Trichonephila inaurata madagascariensis</name>
    <dbReference type="NCBI Taxonomy" id="2747483"/>
    <lineage>
        <taxon>Eukaryota</taxon>
        <taxon>Metazoa</taxon>
        <taxon>Ecdysozoa</taxon>
        <taxon>Arthropoda</taxon>
        <taxon>Chelicerata</taxon>
        <taxon>Arachnida</taxon>
        <taxon>Araneae</taxon>
        <taxon>Araneomorphae</taxon>
        <taxon>Entelegynae</taxon>
        <taxon>Araneoidea</taxon>
        <taxon>Nephilidae</taxon>
        <taxon>Trichonephila</taxon>
        <taxon>Trichonephila inaurata</taxon>
    </lineage>
</organism>
<comment type="catalytic activity">
    <reaction evidence="11">
        <text>1-octadecanoyl-2-(5Z,8Z,11Z,14Z-eicosatetraenoyl)-sn-glycerol + H2O = 2-(5Z,8Z,11Z,14Z-eicosatetraenoyl)-glycerol + octadecanoate + H(+)</text>
        <dbReference type="Rhea" id="RHEA:38507"/>
        <dbReference type="ChEBI" id="CHEBI:15377"/>
        <dbReference type="ChEBI" id="CHEBI:15378"/>
        <dbReference type="ChEBI" id="CHEBI:25629"/>
        <dbReference type="ChEBI" id="CHEBI:52392"/>
        <dbReference type="ChEBI" id="CHEBI:75728"/>
    </reaction>
</comment>
<evidence type="ECO:0000256" key="8">
    <source>
        <dbReference type="ARBA" id="ARBA00048283"/>
    </source>
</evidence>
<evidence type="ECO:0000313" key="14">
    <source>
        <dbReference type="Proteomes" id="UP000886998"/>
    </source>
</evidence>
<sequence>MPVREIFFIHLHSNFSQLFFAPMKLAYKVFEPVNGSNTRLSPLIFLHGIALSKEYWGNIPQIIANNTGRKAYVPDTRNHGESFWSEEFNDQLLMEDLFCFMDDIKAPKAVLIGHSMGGFIACKATLTAVRNS</sequence>
<evidence type="ECO:0000256" key="6">
    <source>
        <dbReference type="ARBA" id="ARBA00043742"/>
    </source>
</evidence>
<keyword evidence="2" id="KW-0378">Hydrolase</keyword>
<evidence type="ECO:0000256" key="2">
    <source>
        <dbReference type="ARBA" id="ARBA00022801"/>
    </source>
</evidence>
<dbReference type="GO" id="GO:0005739">
    <property type="term" value="C:mitochondrion"/>
    <property type="evidence" value="ECO:0007669"/>
    <property type="project" value="TreeGrafter"/>
</dbReference>
<accession>A0A8X6YHX9</accession>
<dbReference type="AlphaFoldDB" id="A0A8X6YHX9"/>
<dbReference type="OrthoDB" id="6421323at2759"/>
<dbReference type="Pfam" id="PF00561">
    <property type="entry name" value="Abhydrolase_1"/>
    <property type="match status" value="1"/>
</dbReference>
<dbReference type="EMBL" id="BMAV01019587">
    <property type="protein sequence ID" value="GFY72668.1"/>
    <property type="molecule type" value="Genomic_DNA"/>
</dbReference>
<reference evidence="13" key="1">
    <citation type="submission" date="2020-08" db="EMBL/GenBank/DDBJ databases">
        <title>Multicomponent nature underlies the extraordinary mechanical properties of spider dragline silk.</title>
        <authorList>
            <person name="Kono N."/>
            <person name="Nakamura H."/>
            <person name="Mori M."/>
            <person name="Yoshida Y."/>
            <person name="Ohtoshi R."/>
            <person name="Malay A.D."/>
            <person name="Moran D.A.P."/>
            <person name="Tomita M."/>
            <person name="Numata K."/>
            <person name="Arakawa K."/>
        </authorList>
    </citation>
    <scope>NUCLEOTIDE SEQUENCE</scope>
</reference>
<dbReference type="InterPro" id="IPR029058">
    <property type="entry name" value="AB_hydrolase_fold"/>
</dbReference>
<keyword evidence="14" id="KW-1185">Reference proteome</keyword>
<evidence type="ECO:0000256" key="10">
    <source>
        <dbReference type="ARBA" id="ARBA00048513"/>
    </source>
</evidence>
<dbReference type="InterPro" id="IPR000073">
    <property type="entry name" value="AB_hydrolase_1"/>
</dbReference>
<name>A0A8X6YHX9_9ARAC</name>
<comment type="similarity">
    <text evidence="1">Belongs to the AB hydrolase superfamily.</text>
</comment>
<dbReference type="Gene3D" id="3.40.50.1820">
    <property type="entry name" value="alpha/beta hydrolase"/>
    <property type="match status" value="1"/>
</dbReference>
<dbReference type="Proteomes" id="UP000886998">
    <property type="component" value="Unassembled WGS sequence"/>
</dbReference>
<evidence type="ECO:0000259" key="12">
    <source>
        <dbReference type="Pfam" id="PF00561"/>
    </source>
</evidence>
<evidence type="ECO:0000256" key="5">
    <source>
        <dbReference type="ARBA" id="ARBA00043667"/>
    </source>
</evidence>
<proteinExistence type="inferred from homology"/>
<comment type="catalytic activity">
    <reaction evidence="6">
        <text>a 1,3-diacyl-sn-glycerol + H2O = a 1-acyl-sn-glycerol + a fatty acid + H(+)</text>
        <dbReference type="Rhea" id="RHEA:38503"/>
        <dbReference type="ChEBI" id="CHEBI:15377"/>
        <dbReference type="ChEBI" id="CHEBI:15378"/>
        <dbReference type="ChEBI" id="CHEBI:28868"/>
        <dbReference type="ChEBI" id="CHEBI:64683"/>
        <dbReference type="ChEBI" id="CHEBI:77272"/>
    </reaction>
</comment>
<evidence type="ECO:0000256" key="4">
    <source>
        <dbReference type="ARBA" id="ARBA00042703"/>
    </source>
</evidence>
<dbReference type="GO" id="GO:0052689">
    <property type="term" value="F:carboxylic ester hydrolase activity"/>
    <property type="evidence" value="ECO:0007669"/>
    <property type="project" value="TreeGrafter"/>
</dbReference>
<comment type="catalytic activity">
    <reaction evidence="9">
        <text>1,2-didecanoylglycerol + H2O = decanoylglycerol + decanoate + H(+)</text>
        <dbReference type="Rhea" id="RHEA:48596"/>
        <dbReference type="ChEBI" id="CHEBI:11152"/>
        <dbReference type="ChEBI" id="CHEBI:15377"/>
        <dbReference type="ChEBI" id="CHEBI:15378"/>
        <dbReference type="ChEBI" id="CHEBI:27689"/>
        <dbReference type="ChEBI" id="CHEBI:90605"/>
    </reaction>
</comment>
<gene>
    <name evidence="13" type="ORF">TNIN_63632</name>
</gene>
<dbReference type="EC" id="3.1.1.116" evidence="3"/>